<proteinExistence type="predicted"/>
<keyword evidence="1" id="KW-0732">Signal</keyword>
<feature type="domain" description="SnTox1 chitin binding-like" evidence="2">
    <location>
        <begin position="18"/>
        <end position="65"/>
    </location>
</feature>
<dbReference type="AlphaFoldDB" id="A0A834RS27"/>
<dbReference type="Pfam" id="PF18973">
    <property type="entry name" value="CBL"/>
    <property type="match status" value="1"/>
</dbReference>
<dbReference type="Proteomes" id="UP000245464">
    <property type="component" value="Chromosome 6"/>
</dbReference>
<feature type="signal peptide" evidence="1">
    <location>
        <begin position="1"/>
        <end position="17"/>
    </location>
</feature>
<name>A0A834RS27_9PLEO</name>
<dbReference type="EMBL" id="NQIK02000006">
    <property type="protein sequence ID" value="KAF7569276.1"/>
    <property type="molecule type" value="Genomic_DNA"/>
</dbReference>
<organism evidence="3 4">
    <name type="scientific">Pyrenophora tritici-repentis</name>
    <dbReference type="NCBI Taxonomy" id="45151"/>
    <lineage>
        <taxon>Eukaryota</taxon>
        <taxon>Fungi</taxon>
        <taxon>Dikarya</taxon>
        <taxon>Ascomycota</taxon>
        <taxon>Pezizomycotina</taxon>
        <taxon>Dothideomycetes</taxon>
        <taxon>Pleosporomycetidae</taxon>
        <taxon>Pleosporales</taxon>
        <taxon>Pleosporineae</taxon>
        <taxon>Pleosporaceae</taxon>
        <taxon>Pyrenophora</taxon>
    </lineage>
</organism>
<reference evidence="3 4" key="1">
    <citation type="journal article" date="2018" name="BMC Genomics">
        <title>Comparative genomics of the wheat fungal pathogen Pyrenophora tritici-repentis reveals chromosomal variations and genome plasticity.</title>
        <authorList>
            <person name="Moolhuijzen P."/>
            <person name="See P.T."/>
            <person name="Hane J.K."/>
            <person name="Shi G."/>
            <person name="Liu Z."/>
            <person name="Oliver R.P."/>
            <person name="Moffat C.S."/>
        </authorList>
    </citation>
    <scope>NUCLEOTIDE SEQUENCE [LARGE SCALE GENOMIC DNA]</scope>
    <source>
        <strain evidence="3">M4</strain>
    </source>
</reference>
<gene>
    <name evidence="3" type="ORF">PtrM4_116910</name>
</gene>
<dbReference type="GeneID" id="6342990"/>
<dbReference type="RefSeq" id="XP_001935081.1">
    <property type="nucleotide sequence ID" value="XM_001935046.1"/>
</dbReference>
<evidence type="ECO:0000256" key="1">
    <source>
        <dbReference type="SAM" id="SignalP"/>
    </source>
</evidence>
<evidence type="ECO:0000313" key="3">
    <source>
        <dbReference type="EMBL" id="KAF7569276.1"/>
    </source>
</evidence>
<dbReference type="InterPro" id="IPR044057">
    <property type="entry name" value="SnTox1_CBL"/>
</dbReference>
<feature type="chain" id="PRO_5032560432" description="SnTox1 chitin binding-like domain-containing protein" evidence="1">
    <location>
        <begin position="18"/>
        <end position="69"/>
    </location>
</feature>
<evidence type="ECO:0000259" key="2">
    <source>
        <dbReference type="Pfam" id="PF18973"/>
    </source>
</evidence>
<evidence type="ECO:0000313" key="4">
    <source>
        <dbReference type="Proteomes" id="UP000245464"/>
    </source>
</evidence>
<comment type="caution">
    <text evidence="3">The sequence shown here is derived from an EMBL/GenBank/DDBJ whole genome shotgun (WGS) entry which is preliminary data.</text>
</comment>
<sequence>MKISIILSIAFATLGLAARNIMHLDKNSIEARTIYEPLAGGIGYRAYVDGSLCSCTECTPVDCTHIYKE</sequence>
<dbReference type="KEGG" id="ptrr:6342990"/>
<protein>
    <recommendedName>
        <fullName evidence="2">SnTox1 chitin binding-like domain-containing protein</fullName>
    </recommendedName>
</protein>
<accession>A0A834RS27</accession>